<comment type="subunit">
    <text evidence="1">Forms a heterodimer with UbiU.</text>
</comment>
<comment type="function">
    <text evidence="1">Required for O(2)-independent ubiquinone (coenzyme Q) biosynthesis. Together with UbiU, is essential for the C6-hydroxylation reaction in the oxygen-independent ubiquinone biosynthesis pathway.</text>
</comment>
<evidence type="ECO:0000313" key="2">
    <source>
        <dbReference type="EMBL" id="MET7014683.1"/>
    </source>
</evidence>
<dbReference type="InterPro" id="IPR043693">
    <property type="entry name" value="UbiV"/>
</dbReference>
<evidence type="ECO:0000313" key="3">
    <source>
        <dbReference type="Proteomes" id="UP001549691"/>
    </source>
</evidence>
<keyword evidence="1" id="KW-0004">4Fe-4S</keyword>
<comment type="similarity">
    <text evidence="1">Belongs to the peptidase U32 family. UbiV subfamily.</text>
</comment>
<keyword evidence="1" id="KW-0479">Metal-binding</keyword>
<reference evidence="2 3" key="1">
    <citation type="submission" date="2024-07" db="EMBL/GenBank/DDBJ databases">
        <title>Uliginosibacterium flavum JJ3220;KACC:17644.</title>
        <authorList>
            <person name="Kim M.K."/>
        </authorList>
    </citation>
    <scope>NUCLEOTIDE SEQUENCE [LARGE SCALE GENOMIC DNA]</scope>
    <source>
        <strain evidence="2 3">KACC:17644</strain>
    </source>
</reference>
<evidence type="ECO:0000256" key="1">
    <source>
        <dbReference type="HAMAP-Rule" id="MF_02233"/>
    </source>
</evidence>
<proteinExistence type="inferred from homology"/>
<dbReference type="PANTHER" id="PTHR30217">
    <property type="entry name" value="PEPTIDASE U32 FAMILY"/>
    <property type="match status" value="1"/>
</dbReference>
<gene>
    <name evidence="1" type="primary">ubiV</name>
    <name evidence="2" type="ORF">ABXR19_10830</name>
</gene>
<dbReference type="Proteomes" id="UP001549691">
    <property type="component" value="Unassembled WGS sequence"/>
</dbReference>
<keyword evidence="1" id="KW-0408">Iron</keyword>
<organism evidence="2 3">
    <name type="scientific">Uliginosibacterium flavum</name>
    <dbReference type="NCBI Taxonomy" id="1396831"/>
    <lineage>
        <taxon>Bacteria</taxon>
        <taxon>Pseudomonadati</taxon>
        <taxon>Pseudomonadota</taxon>
        <taxon>Betaproteobacteria</taxon>
        <taxon>Rhodocyclales</taxon>
        <taxon>Zoogloeaceae</taxon>
        <taxon>Uliginosibacterium</taxon>
    </lineage>
</organism>
<name>A0ABV2TNF6_9RHOO</name>
<keyword evidence="3" id="KW-1185">Reference proteome</keyword>
<feature type="binding site" evidence="1">
    <location>
        <position position="213"/>
    </location>
    <ligand>
        <name>[4Fe-4S] cluster</name>
        <dbReference type="ChEBI" id="CHEBI:49883"/>
    </ligand>
</feature>
<accession>A0ABV2TNF6</accession>
<dbReference type="HAMAP" id="MF_02233">
    <property type="entry name" value="UbiV"/>
    <property type="match status" value="1"/>
</dbReference>
<feature type="binding site" evidence="1">
    <location>
        <position position="209"/>
    </location>
    <ligand>
        <name>[4Fe-4S] cluster</name>
        <dbReference type="ChEBI" id="CHEBI:49883"/>
    </ligand>
</feature>
<feature type="binding site" evidence="1">
    <location>
        <position position="39"/>
    </location>
    <ligand>
        <name>[4Fe-4S] cluster</name>
        <dbReference type="ChEBI" id="CHEBI:49883"/>
    </ligand>
</feature>
<feature type="binding site" evidence="1">
    <location>
        <position position="196"/>
    </location>
    <ligand>
        <name>[4Fe-4S] cluster</name>
        <dbReference type="ChEBI" id="CHEBI:49883"/>
    </ligand>
</feature>
<sequence>MKLSLGPLLYFWPRETVLAFYAQAADWPVDTIHLGEMVCSRRQQMRLDDWQGLARELTSAGKEVVLSCQALLESESELKALRRICANGEFLVEANDMGAVNLLKGSRWVAGSHLNIYNAATLQLFAGLGAVRWVPPVEMGRDGLTTLLKDIDGAALSPNPSPASERGEHAAAAPIVKPETELFAWGRLPLAFSARCFTARHFNLKKDDCQFRCLEFPDGMQLDTREGEHFLAINGTQTQSAATHAALPHQADFSTAGVSRLRISPQAEHTARIVAMHRAALDGHALNLDELATLAPSALCDGYWTGREGIKLGEIHAAH</sequence>
<protein>
    <recommendedName>
        <fullName evidence="1">Ubiquinone biosynthesis protein UbiV</fullName>
    </recommendedName>
</protein>
<dbReference type="PANTHER" id="PTHR30217:SF11">
    <property type="entry name" value="UBIQUINONE BIOSYNTHESIS PROTEIN UBIV"/>
    <property type="match status" value="1"/>
</dbReference>
<comment type="caution">
    <text evidence="2">The sequence shown here is derived from an EMBL/GenBank/DDBJ whole genome shotgun (WGS) entry which is preliminary data.</text>
</comment>
<dbReference type="InterPro" id="IPR051454">
    <property type="entry name" value="RNA/ubiquinone_mod_enzymes"/>
</dbReference>
<dbReference type="Pfam" id="PF01136">
    <property type="entry name" value="Peptidase_U32"/>
    <property type="match status" value="1"/>
</dbReference>
<dbReference type="EMBL" id="JBEWZI010000010">
    <property type="protein sequence ID" value="MET7014683.1"/>
    <property type="molecule type" value="Genomic_DNA"/>
</dbReference>
<keyword evidence="1" id="KW-0411">Iron-sulfur</keyword>
<keyword evidence="1" id="KW-0831">Ubiquinone biosynthesis</keyword>
<comment type="cofactor">
    <cofactor evidence="1">
        <name>[4Fe-4S] cluster</name>
        <dbReference type="ChEBI" id="CHEBI:49883"/>
    </cofactor>
</comment>
<comment type="pathway">
    <text evidence="1">Cofactor biosynthesis; ubiquinone biosynthesis.</text>
</comment>
<dbReference type="RefSeq" id="WP_354601143.1">
    <property type="nucleotide sequence ID" value="NZ_JBEWZI010000010.1"/>
</dbReference>
<dbReference type="InterPro" id="IPR001539">
    <property type="entry name" value="Peptidase_U32"/>
</dbReference>